<feature type="compositionally biased region" description="Acidic residues" evidence="1">
    <location>
        <begin position="247"/>
        <end position="262"/>
    </location>
</feature>
<accession>A0A060T5E6</accession>
<evidence type="ECO:0000256" key="1">
    <source>
        <dbReference type="SAM" id="MobiDB-lite"/>
    </source>
</evidence>
<organism evidence="2">
    <name type="scientific">Blastobotrys adeninivorans</name>
    <name type="common">Yeast</name>
    <name type="synonym">Arxula adeninivorans</name>
    <dbReference type="NCBI Taxonomy" id="409370"/>
    <lineage>
        <taxon>Eukaryota</taxon>
        <taxon>Fungi</taxon>
        <taxon>Dikarya</taxon>
        <taxon>Ascomycota</taxon>
        <taxon>Saccharomycotina</taxon>
        <taxon>Dipodascomycetes</taxon>
        <taxon>Dipodascales</taxon>
        <taxon>Trichomonascaceae</taxon>
        <taxon>Blastobotrys</taxon>
    </lineage>
</organism>
<name>A0A060T5E6_BLAAD</name>
<reference evidence="2" key="2">
    <citation type="submission" date="2014-06" db="EMBL/GenBank/DDBJ databases">
        <title>The complete genome of Blastobotrys (Arxula) adeninivorans LS3 - a yeast of biotechnological interest.</title>
        <authorList>
            <person name="Kunze G."/>
            <person name="Gaillardin C."/>
            <person name="Czernicka M."/>
            <person name="Durrens P."/>
            <person name="Martin T."/>
            <person name="Boer E."/>
            <person name="Gabaldon T."/>
            <person name="Cruz J."/>
            <person name="Talla E."/>
            <person name="Marck C."/>
            <person name="Goffeau A."/>
            <person name="Barbe V."/>
            <person name="Baret P."/>
            <person name="Baronian K."/>
            <person name="Beier S."/>
            <person name="Bleykasten C."/>
            <person name="Bode R."/>
            <person name="Casaregola S."/>
            <person name="Despons L."/>
            <person name="Fairhead C."/>
            <person name="Giersberg M."/>
            <person name="Gierski P."/>
            <person name="Hahnel U."/>
            <person name="Hartmann A."/>
            <person name="Jankowska D."/>
            <person name="Jubin C."/>
            <person name="Jung P."/>
            <person name="Lafontaine I."/>
            <person name="Leh-Louis V."/>
            <person name="Lemaire M."/>
            <person name="Marcet-Houben M."/>
            <person name="Mascher M."/>
            <person name="Morel G."/>
            <person name="Richard G.-F."/>
            <person name="Riechen J."/>
            <person name="Sacerdot C."/>
            <person name="Sarkar A."/>
            <person name="Savel G."/>
            <person name="Schacherer J."/>
            <person name="Sherman D."/>
            <person name="Straub M.-L."/>
            <person name="Stein N."/>
            <person name="Thierry A."/>
            <person name="Trautwein-Schult A."/>
            <person name="Westhof E."/>
            <person name="Worch S."/>
            <person name="Dujon B."/>
            <person name="Souciet J.-L."/>
            <person name="Wincker P."/>
            <person name="Scholz U."/>
            <person name="Neuveglise N."/>
        </authorList>
    </citation>
    <scope>NUCLEOTIDE SEQUENCE</scope>
    <source>
        <strain evidence="2">LS3</strain>
    </source>
</reference>
<proteinExistence type="predicted"/>
<dbReference type="EMBL" id="HG937692">
    <property type="protein sequence ID" value="CDP36330.1"/>
    <property type="molecule type" value="Genomic_DNA"/>
</dbReference>
<sequence length="275" mass="29835">MFPTTPSSSRKRAGPYTPTAPRFGPHDDSYDPYEYHAKNPKGQSQSSAHLTVPGAPLTPAETPVNRKAADTIGNIGTTGRVLFPVSTPKKTIGSGRKYPHTQVKTQIKPRVHISTANSPARVVKHTQTHGRSPKVVSLEEARNPPAFEIFNDADAFKKEVDVDNQASTSSSLHPHKPLPPDTKGMWYIFRGKKVFRPFADGGAEADAIKPRNLFGSKPTTRVTGDPFAASEDENELGSASGAAGAGDEPDSEDDDTDREEEDRPVARQLFVTRPQ</sequence>
<feature type="region of interest" description="Disordered" evidence="1">
    <location>
        <begin position="210"/>
        <end position="275"/>
    </location>
</feature>
<feature type="compositionally biased region" description="Basic and acidic residues" evidence="1">
    <location>
        <begin position="24"/>
        <end position="37"/>
    </location>
</feature>
<evidence type="ECO:0000313" key="2">
    <source>
        <dbReference type="EMBL" id="CDP36330.1"/>
    </source>
</evidence>
<feature type="region of interest" description="Disordered" evidence="1">
    <location>
        <begin position="1"/>
        <end position="62"/>
    </location>
</feature>
<protein>
    <submittedName>
        <fullName evidence="2">ARAD1B10472p</fullName>
    </submittedName>
</protein>
<feature type="region of interest" description="Disordered" evidence="1">
    <location>
        <begin position="161"/>
        <end position="182"/>
    </location>
</feature>
<reference evidence="2" key="1">
    <citation type="submission" date="2014-02" db="EMBL/GenBank/DDBJ databases">
        <authorList>
            <person name="Genoscope - CEA"/>
        </authorList>
    </citation>
    <scope>NUCLEOTIDE SEQUENCE</scope>
    <source>
        <strain evidence="2">LS3</strain>
    </source>
</reference>
<feature type="compositionally biased region" description="Low complexity" evidence="1">
    <location>
        <begin position="236"/>
        <end position="246"/>
    </location>
</feature>
<gene>
    <name evidence="2" type="ORF">GNLVRS02_ARAD1B10472g</name>
</gene>
<dbReference type="AlphaFoldDB" id="A0A060T5E6"/>